<keyword evidence="3" id="KW-1185">Reference proteome</keyword>
<dbReference type="HOGENOM" id="CLU_368441_0_0_1"/>
<organism evidence="2 3">
    <name type="scientific">Jaapia argillacea MUCL 33604</name>
    <dbReference type="NCBI Taxonomy" id="933084"/>
    <lineage>
        <taxon>Eukaryota</taxon>
        <taxon>Fungi</taxon>
        <taxon>Dikarya</taxon>
        <taxon>Basidiomycota</taxon>
        <taxon>Agaricomycotina</taxon>
        <taxon>Agaricomycetes</taxon>
        <taxon>Agaricomycetidae</taxon>
        <taxon>Jaapiales</taxon>
        <taxon>Jaapiaceae</taxon>
        <taxon>Jaapia</taxon>
    </lineage>
</organism>
<evidence type="ECO:0000313" key="3">
    <source>
        <dbReference type="Proteomes" id="UP000027265"/>
    </source>
</evidence>
<accession>A0A067Q9B9</accession>
<dbReference type="InParanoid" id="A0A067Q9B9"/>
<dbReference type="EMBL" id="KL197716">
    <property type="protein sequence ID" value="KDQ59191.1"/>
    <property type="molecule type" value="Genomic_DNA"/>
</dbReference>
<evidence type="ECO:0000256" key="1">
    <source>
        <dbReference type="SAM" id="MobiDB-lite"/>
    </source>
</evidence>
<feature type="region of interest" description="Disordered" evidence="1">
    <location>
        <begin position="508"/>
        <end position="604"/>
    </location>
</feature>
<sequence>MTLELAVTKRRKRSRQPVDPCLGVYTFPSSPKPLVQPGGNVGNGPSIIPGHPQPTPRRVFKSDPAVVLPSPPPPPSPKKAPLVLPDSSHSRLEETFGDRDHDLPRVVTVEEFLKAANVSTRKLTRYDRRRRPAVVDLHDYPQDELQDSGEENCQVSLPPRKRRRRYSREDTWSGADISVSGGRKLPQQDFPPRRRKKQGRPLADRMQRAALLSHVEVQPVLPQEALNPNRLPLSFFPVEMQTTPTKTSGPSQTALVARRTKSLFRAPSGFYGCQGRTPSPLGRRLQPVTVWQRVAQSSLQGTKTSSGPAKKVATELRRGCLPLQFVPLEELEKVVAQKQTSIRHNTNCPYPSPTIIAAANTVLYSIVPKQVRFSSPVCAPILLPFTYAGTPVPAVSTHVSSVLGDDPVVPSLDIVLPLDALEFPAVPKSHFNDETLPCTPKSSLPAKNLALSIGPPTSEIHRSDPQTLQDQVPSLPSPQICQEHIPVSASQKPLKTLASFLDQFRETARQATQLQSSSTRSASRRNLSGRRPKPSSVVNSRSESKKIGASAVKSSRLRTISSMPIPRSPLPYQPRSAHESAGVPSYLAHPQTLSSPRSAHLPSSVAGHDSNKIWMPMKSLSLLPNRLPAGYASSPLSKKSLSRRSSPFTHKQPLQDDSTLCSSPSKYSRAESIVQPLSVATRDDMQLFPTLRPVLPARPAPFNKDSSSVLMLLAHSPRIMLSYPNDNLEEPPNLHEDYNPPSLESGVDLFAGLWSM</sequence>
<feature type="compositionally biased region" description="Pro residues" evidence="1">
    <location>
        <begin position="69"/>
        <end position="78"/>
    </location>
</feature>
<dbReference type="AlphaFoldDB" id="A0A067Q9B9"/>
<feature type="compositionally biased region" description="Polar residues" evidence="1">
    <location>
        <begin position="465"/>
        <end position="478"/>
    </location>
</feature>
<feature type="region of interest" description="Disordered" evidence="1">
    <location>
        <begin position="447"/>
        <end position="478"/>
    </location>
</feature>
<proteinExistence type="predicted"/>
<dbReference type="OrthoDB" id="3067135at2759"/>
<feature type="region of interest" description="Disordered" evidence="1">
    <location>
        <begin position="634"/>
        <end position="667"/>
    </location>
</feature>
<reference evidence="3" key="1">
    <citation type="journal article" date="2014" name="Proc. Natl. Acad. Sci. U.S.A.">
        <title>Extensive sampling of basidiomycete genomes demonstrates inadequacy of the white-rot/brown-rot paradigm for wood decay fungi.</title>
        <authorList>
            <person name="Riley R."/>
            <person name="Salamov A.A."/>
            <person name="Brown D.W."/>
            <person name="Nagy L.G."/>
            <person name="Floudas D."/>
            <person name="Held B.W."/>
            <person name="Levasseur A."/>
            <person name="Lombard V."/>
            <person name="Morin E."/>
            <person name="Otillar R."/>
            <person name="Lindquist E.A."/>
            <person name="Sun H."/>
            <person name="LaButti K.M."/>
            <person name="Schmutz J."/>
            <person name="Jabbour D."/>
            <person name="Luo H."/>
            <person name="Baker S.E."/>
            <person name="Pisabarro A.G."/>
            <person name="Walton J.D."/>
            <person name="Blanchette R.A."/>
            <person name="Henrissat B."/>
            <person name="Martin F."/>
            <person name="Cullen D."/>
            <person name="Hibbett D.S."/>
            <person name="Grigoriev I.V."/>
        </authorList>
    </citation>
    <scope>NUCLEOTIDE SEQUENCE [LARGE SCALE GENOMIC DNA]</scope>
    <source>
        <strain evidence="3">MUCL 33604</strain>
    </source>
</reference>
<feature type="compositionally biased region" description="Polar residues" evidence="1">
    <location>
        <begin position="655"/>
        <end position="666"/>
    </location>
</feature>
<name>A0A067Q9B9_9AGAM</name>
<dbReference type="Proteomes" id="UP000027265">
    <property type="component" value="Unassembled WGS sequence"/>
</dbReference>
<feature type="region of interest" description="Disordered" evidence="1">
    <location>
        <begin position="1"/>
        <end position="85"/>
    </location>
</feature>
<feature type="compositionally biased region" description="Low complexity" evidence="1">
    <location>
        <begin position="634"/>
        <end position="647"/>
    </location>
</feature>
<evidence type="ECO:0000313" key="2">
    <source>
        <dbReference type="EMBL" id="KDQ59191.1"/>
    </source>
</evidence>
<feature type="region of interest" description="Disordered" evidence="1">
    <location>
        <begin position="138"/>
        <end position="203"/>
    </location>
</feature>
<protein>
    <submittedName>
        <fullName evidence="2">Uncharacterized protein</fullName>
    </submittedName>
</protein>
<feature type="compositionally biased region" description="Polar residues" evidence="1">
    <location>
        <begin position="509"/>
        <end position="526"/>
    </location>
</feature>
<gene>
    <name evidence="2" type="ORF">JAAARDRAFT_192726</name>
</gene>